<dbReference type="RefSeq" id="XP_060039754.1">
    <property type="nucleotide sequence ID" value="XM_060183771.1"/>
</dbReference>
<gene>
    <name evidence="3" type="primary">LOC132536111</name>
</gene>
<accession>A0ABM3WT57</accession>
<evidence type="ECO:0000256" key="1">
    <source>
        <dbReference type="SAM" id="MobiDB-lite"/>
    </source>
</evidence>
<reference evidence="3" key="1">
    <citation type="submission" date="2025-08" db="UniProtKB">
        <authorList>
            <consortium name="RefSeq"/>
        </authorList>
    </citation>
    <scope>IDENTIFICATION</scope>
</reference>
<proteinExistence type="predicted"/>
<feature type="compositionally biased region" description="Low complexity" evidence="1">
    <location>
        <begin position="165"/>
        <end position="176"/>
    </location>
</feature>
<feature type="compositionally biased region" description="Gly residues" evidence="1">
    <location>
        <begin position="126"/>
        <end position="138"/>
    </location>
</feature>
<feature type="compositionally biased region" description="Basic and acidic residues" evidence="1">
    <location>
        <begin position="197"/>
        <end position="211"/>
    </location>
</feature>
<organism evidence="2 3">
    <name type="scientific">Erinaceus europaeus</name>
    <name type="common">Western European hedgehog</name>
    <dbReference type="NCBI Taxonomy" id="9365"/>
    <lineage>
        <taxon>Eukaryota</taxon>
        <taxon>Metazoa</taxon>
        <taxon>Chordata</taxon>
        <taxon>Craniata</taxon>
        <taxon>Vertebrata</taxon>
        <taxon>Euteleostomi</taxon>
        <taxon>Mammalia</taxon>
        <taxon>Eutheria</taxon>
        <taxon>Laurasiatheria</taxon>
        <taxon>Eulipotyphla</taxon>
        <taxon>Erinaceidae</taxon>
        <taxon>Erinaceinae</taxon>
        <taxon>Erinaceus</taxon>
    </lineage>
</organism>
<dbReference type="GeneID" id="132536111"/>
<feature type="region of interest" description="Disordered" evidence="1">
    <location>
        <begin position="1"/>
        <end position="242"/>
    </location>
</feature>
<protein>
    <submittedName>
        <fullName evidence="3">Collagen alpha-1(I) chain-like isoform X1</fullName>
    </submittedName>
</protein>
<sequence>MCWHEELGEAPERPEKSVWKPQKVGRRAAALREGQLGVGGPPMVTEQLGSTHLPPCRLKEPCPQEAGTSGSRQGELEHPPRGTPAPQPPPLEFHLPPPPTALGQRASPKESGSSTRFQKIQERPGGAMGGGWRLGGAGDAASLPARPPSTQRAGTPGPGHRRAFPRSPGSAPAPSRNRTPPHPSDHHLSPVTSLHLEAPEPEDRGVLEGSRRICQHPKTHRETGLRERPRPTRTRGLTPTPV</sequence>
<dbReference type="Proteomes" id="UP001652624">
    <property type="component" value="Chromosome 5"/>
</dbReference>
<evidence type="ECO:0000313" key="3">
    <source>
        <dbReference type="RefSeq" id="XP_060039754.1"/>
    </source>
</evidence>
<feature type="compositionally biased region" description="Basic and acidic residues" evidence="1">
    <location>
        <begin position="220"/>
        <end position="230"/>
    </location>
</feature>
<feature type="compositionally biased region" description="Pro residues" evidence="1">
    <location>
        <begin position="81"/>
        <end position="100"/>
    </location>
</feature>
<keyword evidence="2" id="KW-1185">Reference proteome</keyword>
<evidence type="ECO:0000313" key="2">
    <source>
        <dbReference type="Proteomes" id="UP001652624"/>
    </source>
</evidence>
<name>A0ABM3WT57_ERIEU</name>
<feature type="compositionally biased region" description="Basic and acidic residues" evidence="1">
    <location>
        <begin position="1"/>
        <end position="18"/>
    </location>
</feature>